<feature type="region of interest" description="Disordered" evidence="1">
    <location>
        <begin position="181"/>
        <end position="211"/>
    </location>
</feature>
<accession>A0ABD3GIB0</accession>
<comment type="caution">
    <text evidence="3">The sequence shown here is derived from an EMBL/GenBank/DDBJ whole genome shotgun (WGS) entry which is preliminary data.</text>
</comment>
<feature type="domain" description="Retrotransposon gag" evidence="2">
    <location>
        <begin position="44"/>
        <end position="127"/>
    </location>
</feature>
<evidence type="ECO:0000256" key="1">
    <source>
        <dbReference type="SAM" id="MobiDB-lite"/>
    </source>
</evidence>
<dbReference type="EMBL" id="JBJQOH010000007">
    <property type="protein sequence ID" value="KAL3678282.1"/>
    <property type="molecule type" value="Genomic_DNA"/>
</dbReference>
<evidence type="ECO:0000313" key="3">
    <source>
        <dbReference type="EMBL" id="KAL3678282.1"/>
    </source>
</evidence>
<dbReference type="AlphaFoldDB" id="A0ABD3GIB0"/>
<dbReference type="Pfam" id="PF03732">
    <property type="entry name" value="Retrotrans_gag"/>
    <property type="match status" value="1"/>
</dbReference>
<feature type="region of interest" description="Disordered" evidence="1">
    <location>
        <begin position="225"/>
        <end position="262"/>
    </location>
</feature>
<protein>
    <recommendedName>
        <fullName evidence="2">Retrotransposon gag domain-containing protein</fullName>
    </recommendedName>
</protein>
<proteinExistence type="predicted"/>
<organism evidence="3 4">
    <name type="scientific">Riccia sorocarpa</name>
    <dbReference type="NCBI Taxonomy" id="122646"/>
    <lineage>
        <taxon>Eukaryota</taxon>
        <taxon>Viridiplantae</taxon>
        <taxon>Streptophyta</taxon>
        <taxon>Embryophyta</taxon>
        <taxon>Marchantiophyta</taxon>
        <taxon>Marchantiopsida</taxon>
        <taxon>Marchantiidae</taxon>
        <taxon>Marchantiales</taxon>
        <taxon>Ricciaceae</taxon>
        <taxon>Riccia</taxon>
    </lineage>
</organism>
<gene>
    <name evidence="3" type="ORF">R1sor_021238</name>
</gene>
<keyword evidence="4" id="KW-1185">Reference proteome</keyword>
<evidence type="ECO:0000313" key="4">
    <source>
        <dbReference type="Proteomes" id="UP001633002"/>
    </source>
</evidence>
<sequence length="278" mass="32569">MDPKLRVVYPIYKGKRHEDPDLHISAFETAMLINGESSLHKARLFPATLKHGAFPWFSQLDQYVQQDWDDLKSEFLEQFRVAQKDPDIMYQIQNMKQGERETIKEFLTRFRLMIRRLDVPPTDAQRITWLTNSIQQKFISSVEDRGYSNADDFEEKLKTCAYSLAYRDGAFSNKRDAYRRTEINSEDEQSDDSTGTRRKKRQTREQKMEEKLCDRWKKALTSIGREKAQQVPTTPIRSKDRPTEMKTGGITPPDRTEKDDLNPPIILLNAITAMKKDI</sequence>
<dbReference type="PANTHER" id="PTHR33223">
    <property type="entry name" value="CCHC-TYPE DOMAIN-CONTAINING PROTEIN"/>
    <property type="match status" value="1"/>
</dbReference>
<evidence type="ECO:0000259" key="2">
    <source>
        <dbReference type="Pfam" id="PF03732"/>
    </source>
</evidence>
<reference evidence="3 4" key="1">
    <citation type="submission" date="2024-09" db="EMBL/GenBank/DDBJ databases">
        <title>Chromosome-scale assembly of Riccia sorocarpa.</title>
        <authorList>
            <person name="Paukszto L."/>
        </authorList>
    </citation>
    <scope>NUCLEOTIDE SEQUENCE [LARGE SCALE GENOMIC DNA]</scope>
    <source>
        <strain evidence="3">LP-2024</strain>
        <tissue evidence="3">Aerial parts of the thallus</tissue>
    </source>
</reference>
<name>A0ABD3GIB0_9MARC</name>
<dbReference type="Proteomes" id="UP001633002">
    <property type="component" value="Unassembled WGS sequence"/>
</dbReference>
<dbReference type="PANTHER" id="PTHR33223:SF6">
    <property type="entry name" value="CCHC-TYPE DOMAIN-CONTAINING PROTEIN"/>
    <property type="match status" value="1"/>
</dbReference>
<dbReference type="InterPro" id="IPR005162">
    <property type="entry name" value="Retrotrans_gag_dom"/>
</dbReference>